<dbReference type="Gene3D" id="1.10.260.160">
    <property type="match status" value="1"/>
</dbReference>
<name>A0A3S0RZG9_9BACT</name>
<evidence type="ECO:0000313" key="1">
    <source>
        <dbReference type="EMBL" id="RUL59131.1"/>
    </source>
</evidence>
<sequence>MKYLLNLTSLTKWCFTMIVAMLLFSCEKDSYAPPFQEIVYDKFAGQLFEKEVNLKEDIQKTLHDVYGVESFEQLVAKRGYSDANLKSNIEKLNLFIKMAPKYNIHGITYHTIDPFGNPIVASGVIYYPKKMKPKGVILISPTLKTKGYAGTDIQLAYEAFPGLTGYVCIIPDGIGLGTTANLPLALMQHDNTVRITTDMQLATKEFLHNHYRYDMPRETFLLGYSLGGHGIWSIARHYQQHPELDFKANDIFVGGGTYQPEIAVEHILEFDHAEYAINPYIIWSFDQYGNLNLDFTQIFKGKLLEGIPELCNGEKSIIYTTSYIGTDVHEYMVEDFLRNKNNPQRLLLLEALKKNAVPNDWTPKAKIHLYHSANDSISPTICGDFLNNYLESVNANVTYHRLEQDHFECAISMALDAFNFFRAKK</sequence>
<gene>
    <name evidence="1" type="ORF">EHV08_04705</name>
</gene>
<proteinExistence type="predicted"/>
<accession>A0A3S0RZG9</accession>
<dbReference type="OrthoDB" id="1086221at2"/>
<dbReference type="AlphaFoldDB" id="A0A3S0RZG9"/>
<organism evidence="1 2">
    <name type="scientific">Prevotella koreensis</name>
    <dbReference type="NCBI Taxonomy" id="2490854"/>
    <lineage>
        <taxon>Bacteria</taxon>
        <taxon>Pseudomonadati</taxon>
        <taxon>Bacteroidota</taxon>
        <taxon>Bacteroidia</taxon>
        <taxon>Bacteroidales</taxon>
        <taxon>Prevotellaceae</taxon>
        <taxon>Prevotella</taxon>
    </lineage>
</organism>
<reference evidence="1 2" key="1">
    <citation type="submission" date="2018-12" db="EMBL/GenBank/DDBJ databases">
        <title>Genome sequencing of Prevotella sp. KCOM 3155 (= JS262).</title>
        <authorList>
            <person name="Kook J.-K."/>
            <person name="Park S.-N."/>
            <person name="Lim Y.K."/>
        </authorList>
    </citation>
    <scope>NUCLEOTIDE SEQUENCE [LARGE SCALE GENOMIC DNA]</scope>
    <source>
        <strain evidence="1 2">KCOM 3155</strain>
    </source>
</reference>
<dbReference type="InterPro" id="IPR029058">
    <property type="entry name" value="AB_hydrolase_fold"/>
</dbReference>
<dbReference type="Gene3D" id="3.40.50.1820">
    <property type="entry name" value="alpha/beta hydrolase"/>
    <property type="match status" value="1"/>
</dbReference>
<dbReference type="EMBL" id="RYYU01000001">
    <property type="protein sequence ID" value="RUL59131.1"/>
    <property type="molecule type" value="Genomic_DNA"/>
</dbReference>
<dbReference type="SUPFAM" id="SSF53474">
    <property type="entry name" value="alpha/beta-Hydrolases"/>
    <property type="match status" value="1"/>
</dbReference>
<protein>
    <recommendedName>
        <fullName evidence="3">Alpha/beta hydrolase</fullName>
    </recommendedName>
</protein>
<dbReference type="PROSITE" id="PS51257">
    <property type="entry name" value="PROKAR_LIPOPROTEIN"/>
    <property type="match status" value="1"/>
</dbReference>
<comment type="caution">
    <text evidence="1">The sequence shown here is derived from an EMBL/GenBank/DDBJ whole genome shotgun (WGS) entry which is preliminary data.</text>
</comment>
<evidence type="ECO:0000313" key="2">
    <source>
        <dbReference type="Proteomes" id="UP000278983"/>
    </source>
</evidence>
<dbReference type="Proteomes" id="UP000278983">
    <property type="component" value="Unassembled WGS sequence"/>
</dbReference>
<dbReference type="RefSeq" id="WP_126678301.1">
    <property type="nucleotide sequence ID" value="NZ_RYYU01000001.1"/>
</dbReference>
<keyword evidence="2" id="KW-1185">Reference proteome</keyword>
<evidence type="ECO:0008006" key="3">
    <source>
        <dbReference type="Google" id="ProtNLM"/>
    </source>
</evidence>